<dbReference type="EMBL" id="VWPK01000042">
    <property type="protein sequence ID" value="KAA5609899.1"/>
    <property type="molecule type" value="Genomic_DNA"/>
</dbReference>
<accession>A0A5M6IPS1</accession>
<protein>
    <recommendedName>
        <fullName evidence="1">PepSY domain-containing protein</fullName>
    </recommendedName>
</protein>
<evidence type="ECO:0000259" key="1">
    <source>
        <dbReference type="Pfam" id="PF03413"/>
    </source>
</evidence>
<feature type="domain" description="PepSY" evidence="1">
    <location>
        <begin position="32"/>
        <end position="85"/>
    </location>
</feature>
<dbReference type="InterPro" id="IPR025711">
    <property type="entry name" value="PepSY"/>
</dbReference>
<dbReference type="Pfam" id="PF03413">
    <property type="entry name" value="PepSY"/>
    <property type="match status" value="1"/>
</dbReference>
<proteinExistence type="predicted"/>
<dbReference type="OrthoDB" id="7856745at2"/>
<evidence type="ECO:0000313" key="3">
    <source>
        <dbReference type="Proteomes" id="UP000325255"/>
    </source>
</evidence>
<dbReference type="Proteomes" id="UP000325255">
    <property type="component" value="Unassembled WGS sequence"/>
</dbReference>
<sequence length="87" mass="9811">MPGRADRDRHGGDHDRARQALARGEVVPLAVLLRRVQGALGGEVVEVEFERKHDRWIYEFRVIAPDGQVIDVDVDAATAEVLRREAR</sequence>
<name>A0A5M6IPS1_9PROT</name>
<gene>
    <name evidence="2" type="ORF">F1189_21960</name>
</gene>
<evidence type="ECO:0000313" key="2">
    <source>
        <dbReference type="EMBL" id="KAA5609899.1"/>
    </source>
</evidence>
<dbReference type="AlphaFoldDB" id="A0A5M6IPS1"/>
<dbReference type="Gene3D" id="3.10.450.40">
    <property type="match status" value="1"/>
</dbReference>
<comment type="caution">
    <text evidence="2">The sequence shown here is derived from an EMBL/GenBank/DDBJ whole genome shotgun (WGS) entry which is preliminary data.</text>
</comment>
<reference evidence="2 3" key="1">
    <citation type="submission" date="2019-09" db="EMBL/GenBank/DDBJ databases">
        <title>Genome sequence of Rhodovastum atsumiense, a diverse member of the Acetobacteraceae family of non-sulfur purple photosynthetic bacteria.</title>
        <authorList>
            <person name="Meyer T."/>
            <person name="Kyndt J."/>
        </authorList>
    </citation>
    <scope>NUCLEOTIDE SEQUENCE [LARGE SCALE GENOMIC DNA]</scope>
    <source>
        <strain evidence="2 3">DSM 21279</strain>
    </source>
</reference>
<organism evidence="2 3">
    <name type="scientific">Rhodovastum atsumiense</name>
    <dbReference type="NCBI Taxonomy" id="504468"/>
    <lineage>
        <taxon>Bacteria</taxon>
        <taxon>Pseudomonadati</taxon>
        <taxon>Pseudomonadota</taxon>
        <taxon>Alphaproteobacteria</taxon>
        <taxon>Acetobacterales</taxon>
        <taxon>Acetobacteraceae</taxon>
        <taxon>Rhodovastum</taxon>
    </lineage>
</organism>
<keyword evidence="3" id="KW-1185">Reference proteome</keyword>